<dbReference type="GO" id="GO:0005886">
    <property type="term" value="C:plasma membrane"/>
    <property type="evidence" value="ECO:0007669"/>
    <property type="project" value="TreeGrafter"/>
</dbReference>
<keyword evidence="8" id="KW-1185">Reference proteome</keyword>
<dbReference type="PRINTS" id="PR00259">
    <property type="entry name" value="TMFOUR"/>
</dbReference>
<dbReference type="Gene3D" id="1.10.1450.10">
    <property type="entry name" value="Tetraspanin"/>
    <property type="match status" value="1"/>
</dbReference>
<dbReference type="Pfam" id="PF00335">
    <property type="entry name" value="Tetraspanin"/>
    <property type="match status" value="1"/>
</dbReference>
<comment type="subcellular location">
    <subcellularLocation>
        <location evidence="1 6">Membrane</location>
        <topology evidence="1 6">Multi-pass membrane protein</topology>
    </subcellularLocation>
</comment>
<evidence type="ECO:0000256" key="5">
    <source>
        <dbReference type="ARBA" id="ARBA00023136"/>
    </source>
</evidence>
<evidence type="ECO:0000256" key="1">
    <source>
        <dbReference type="ARBA" id="ARBA00004141"/>
    </source>
</evidence>
<feature type="transmembrane region" description="Helical" evidence="6">
    <location>
        <begin position="51"/>
        <end position="72"/>
    </location>
</feature>
<dbReference type="CDD" id="cd03127">
    <property type="entry name" value="tetraspanin_LEL"/>
    <property type="match status" value="1"/>
</dbReference>
<dbReference type="PIRSF" id="PIRSF002419">
    <property type="entry name" value="Tetraspanin"/>
    <property type="match status" value="1"/>
</dbReference>
<dbReference type="eggNOG" id="KOG3882">
    <property type="taxonomic scope" value="Eukaryota"/>
</dbReference>
<dbReference type="InterPro" id="IPR008952">
    <property type="entry name" value="Tetraspanin_EC2_sf"/>
</dbReference>
<dbReference type="OrthoDB" id="10033535at2759"/>
<evidence type="ECO:0000256" key="6">
    <source>
        <dbReference type="RuleBase" id="RU361218"/>
    </source>
</evidence>
<keyword evidence="5 6" id="KW-0472">Membrane</keyword>
<dbReference type="Proteomes" id="UP000007879">
    <property type="component" value="Unassembled WGS sequence"/>
</dbReference>
<proteinExistence type="inferred from homology"/>
<dbReference type="EnsemblMetazoa" id="Aqu2.1.25684_001">
    <property type="protein sequence ID" value="Aqu2.1.25684_001"/>
    <property type="gene ID" value="Aqu2.1.25684"/>
</dbReference>
<accession>A0A1X7UCL3</accession>
<dbReference type="OMA" id="FNGVWAC"/>
<dbReference type="InterPro" id="IPR018499">
    <property type="entry name" value="Tetraspanin/Peripherin"/>
</dbReference>
<dbReference type="InterPro" id="IPR000301">
    <property type="entry name" value="Tetraspanin_animals"/>
</dbReference>
<dbReference type="PANTHER" id="PTHR19282:SF544">
    <property type="entry name" value="TETRASPANIN"/>
    <property type="match status" value="1"/>
</dbReference>
<dbReference type="SUPFAM" id="SSF48652">
    <property type="entry name" value="Tetraspanin"/>
    <property type="match status" value="1"/>
</dbReference>
<dbReference type="EnsemblMetazoa" id="XM_011407151.2">
    <property type="protein sequence ID" value="XP_011405453.1"/>
    <property type="gene ID" value="LOC105313593"/>
</dbReference>
<dbReference type="STRING" id="400682.A0A1X7UCL3"/>
<feature type="transmembrane region" description="Helical" evidence="6">
    <location>
        <begin position="209"/>
        <end position="234"/>
    </location>
</feature>
<keyword evidence="4 6" id="KW-1133">Transmembrane helix</keyword>
<name>A0A1X7UCL3_AMPQE</name>
<dbReference type="PANTHER" id="PTHR19282">
    <property type="entry name" value="TETRASPANIN"/>
    <property type="match status" value="1"/>
</dbReference>
<dbReference type="AlphaFoldDB" id="A0A1X7UCL3"/>
<protein>
    <recommendedName>
        <fullName evidence="6">Tetraspanin</fullName>
    </recommendedName>
</protein>
<gene>
    <name evidence="7" type="primary">105313593</name>
</gene>
<feature type="transmembrane region" description="Helical" evidence="6">
    <location>
        <begin position="84"/>
        <end position="107"/>
    </location>
</feature>
<evidence type="ECO:0000256" key="4">
    <source>
        <dbReference type="ARBA" id="ARBA00022989"/>
    </source>
</evidence>
<feature type="transmembrane region" description="Helical" evidence="6">
    <location>
        <begin position="9"/>
        <end position="31"/>
    </location>
</feature>
<reference evidence="8" key="1">
    <citation type="journal article" date="2010" name="Nature">
        <title>The Amphimedon queenslandica genome and the evolution of animal complexity.</title>
        <authorList>
            <person name="Srivastava M."/>
            <person name="Simakov O."/>
            <person name="Chapman J."/>
            <person name="Fahey B."/>
            <person name="Gauthier M.E."/>
            <person name="Mitros T."/>
            <person name="Richards G.S."/>
            <person name="Conaco C."/>
            <person name="Dacre M."/>
            <person name="Hellsten U."/>
            <person name="Larroux C."/>
            <person name="Putnam N.H."/>
            <person name="Stanke M."/>
            <person name="Adamska M."/>
            <person name="Darling A."/>
            <person name="Degnan S.M."/>
            <person name="Oakley T.H."/>
            <person name="Plachetzki D.C."/>
            <person name="Zhai Y."/>
            <person name="Adamski M."/>
            <person name="Calcino A."/>
            <person name="Cummins S.F."/>
            <person name="Goodstein D.M."/>
            <person name="Harris C."/>
            <person name="Jackson D.J."/>
            <person name="Leys S.P."/>
            <person name="Shu S."/>
            <person name="Woodcroft B.J."/>
            <person name="Vervoort M."/>
            <person name="Kosik K.S."/>
            <person name="Manning G."/>
            <person name="Degnan B.M."/>
            <person name="Rokhsar D.S."/>
        </authorList>
    </citation>
    <scope>NUCLEOTIDE SEQUENCE [LARGE SCALE GENOMIC DNA]</scope>
</reference>
<dbReference type="InParanoid" id="A0A1X7UCL3"/>
<reference evidence="7" key="2">
    <citation type="submission" date="2017-05" db="UniProtKB">
        <authorList>
            <consortium name="EnsemblMetazoa"/>
        </authorList>
    </citation>
    <scope>IDENTIFICATION</scope>
</reference>
<evidence type="ECO:0000256" key="2">
    <source>
        <dbReference type="ARBA" id="ARBA00006840"/>
    </source>
</evidence>
<sequence length="248" mass="26725">MILKLIKGLFVAVQIIILLFGLVIVGIGTWLELQYKSLKEVLDSSRLNYGPYLIICVGILVSLIALFGLVGVKGKNMLNKYSLGLYIILAFIVVLGQMAGAMATFVFREQVESIASEALNETMKYYGMDSEVGTLVTDLWNNLQQENGCCGVNGARDWIGEVRNESIALPSTCCRNTTDLLCGLDTESIASAYGGGCLSFVTEYLSDNLLYVGAFGLGFVAVQAVSIIVAVLLLMVSDYSATNKVGVI</sequence>
<evidence type="ECO:0000256" key="3">
    <source>
        <dbReference type="ARBA" id="ARBA00022692"/>
    </source>
</evidence>
<evidence type="ECO:0000313" key="7">
    <source>
        <dbReference type="EnsemblMetazoa" id="Aqu2.1.25684_001"/>
    </source>
</evidence>
<comment type="similarity">
    <text evidence="2 6">Belongs to the tetraspanin (TM4SF) family.</text>
</comment>
<organism evidence="7">
    <name type="scientific">Amphimedon queenslandica</name>
    <name type="common">Sponge</name>
    <dbReference type="NCBI Taxonomy" id="400682"/>
    <lineage>
        <taxon>Eukaryota</taxon>
        <taxon>Metazoa</taxon>
        <taxon>Porifera</taxon>
        <taxon>Demospongiae</taxon>
        <taxon>Heteroscleromorpha</taxon>
        <taxon>Haplosclerida</taxon>
        <taxon>Niphatidae</taxon>
        <taxon>Amphimedon</taxon>
    </lineage>
</organism>
<dbReference type="KEGG" id="aqu:105313593"/>
<evidence type="ECO:0000313" key="8">
    <source>
        <dbReference type="Proteomes" id="UP000007879"/>
    </source>
</evidence>
<keyword evidence="3 6" id="KW-0812">Transmembrane</keyword>